<gene>
    <name evidence="4" type="ORF">DVH21_01335</name>
</gene>
<dbReference type="PANTHER" id="PTHR48081">
    <property type="entry name" value="AB HYDROLASE SUPERFAMILY PROTEIN C4A8.06C"/>
    <property type="match status" value="1"/>
</dbReference>
<protein>
    <submittedName>
        <fullName evidence="4">Alpha/beta hydrolase</fullName>
    </submittedName>
</protein>
<name>A0A1C6TKI5_9ACTN</name>
<evidence type="ECO:0000259" key="3">
    <source>
        <dbReference type="Pfam" id="PF20434"/>
    </source>
</evidence>
<dbReference type="AlphaFoldDB" id="A0A1C6TKI5"/>
<dbReference type="SUPFAM" id="SSF53474">
    <property type="entry name" value="alpha/beta-Hydrolases"/>
    <property type="match status" value="1"/>
</dbReference>
<dbReference type="Gene3D" id="3.40.50.1820">
    <property type="entry name" value="alpha/beta hydrolase"/>
    <property type="match status" value="1"/>
</dbReference>
<organism evidence="4 5">
    <name type="scientific">Micromonospora aurantiaca</name>
    <name type="common">nom. illeg.</name>
    <dbReference type="NCBI Taxonomy" id="47850"/>
    <lineage>
        <taxon>Bacteria</taxon>
        <taxon>Bacillati</taxon>
        <taxon>Actinomycetota</taxon>
        <taxon>Actinomycetes</taxon>
        <taxon>Micromonosporales</taxon>
        <taxon>Micromonosporaceae</taxon>
        <taxon>Micromonospora</taxon>
    </lineage>
</organism>
<feature type="domain" description="BD-FAE-like" evidence="3">
    <location>
        <begin position="4"/>
        <end position="176"/>
    </location>
</feature>
<dbReference type="PANTHER" id="PTHR48081:SF13">
    <property type="entry name" value="ALPHA_BETA HYDROLASE"/>
    <property type="match status" value="1"/>
</dbReference>
<reference evidence="4 5" key="2">
    <citation type="submission" date="2018-08" db="EMBL/GenBank/DDBJ databases">
        <title>Streptomyces kandeliansis sp. nov., an endophytic bacterium isolated from mangrove plant.</title>
        <authorList>
            <person name="Wang R."/>
        </authorList>
    </citation>
    <scope>NUCLEOTIDE SEQUENCE [LARGE SCALE GENOMIC DNA]</scope>
    <source>
        <strain evidence="5">H14(2018)</strain>
    </source>
</reference>
<dbReference type="PROSITE" id="PS01174">
    <property type="entry name" value="LIPASE_GDXG_SER"/>
    <property type="match status" value="1"/>
</dbReference>
<proteinExistence type="inferred from homology"/>
<dbReference type="InterPro" id="IPR033140">
    <property type="entry name" value="Lipase_GDXG_put_SER_AS"/>
</dbReference>
<evidence type="ECO:0000313" key="4">
    <source>
        <dbReference type="EMBL" id="AXH88671.1"/>
    </source>
</evidence>
<dbReference type="InterPro" id="IPR029058">
    <property type="entry name" value="AB_hydrolase_fold"/>
</dbReference>
<accession>A0A1C6TKI5</accession>
<dbReference type="GO" id="GO:0016787">
    <property type="term" value="F:hydrolase activity"/>
    <property type="evidence" value="ECO:0007669"/>
    <property type="project" value="UniProtKB-KW"/>
</dbReference>
<comment type="similarity">
    <text evidence="1">Belongs to the 'GDXG' lipolytic enzyme family.</text>
</comment>
<dbReference type="InterPro" id="IPR050300">
    <property type="entry name" value="GDXG_lipolytic_enzyme"/>
</dbReference>
<dbReference type="Proteomes" id="UP000253958">
    <property type="component" value="Chromosome"/>
</dbReference>
<dbReference type="Pfam" id="PF20434">
    <property type="entry name" value="BD-FAE"/>
    <property type="match status" value="1"/>
</dbReference>
<keyword evidence="2 4" id="KW-0378">Hydrolase</keyword>
<evidence type="ECO:0000256" key="1">
    <source>
        <dbReference type="ARBA" id="ARBA00010515"/>
    </source>
</evidence>
<dbReference type="RefSeq" id="WP_013475433.1">
    <property type="nucleotide sequence ID" value="NZ_CBDRIO010000001.1"/>
</dbReference>
<evidence type="ECO:0000313" key="5">
    <source>
        <dbReference type="Proteomes" id="UP000253958"/>
    </source>
</evidence>
<evidence type="ECO:0000256" key="2">
    <source>
        <dbReference type="ARBA" id="ARBA00022801"/>
    </source>
</evidence>
<dbReference type="InterPro" id="IPR049492">
    <property type="entry name" value="BD-FAE-like_dom"/>
</dbReference>
<sequence>MTERAVLLWIHGGGWRARAEEDGAALASLGLRVVEATYRFSHQARWPAQLDDVRAAARAARAAAGGLPLLVAGDSAGGMLALQLGLRGVDRPGDVAGVLAYWAPVDPLDPEQRRRRAPGDDPWTDLLGHPPAAGDPATVDATVATHLGSGVPVLLVQGRDDVAVPAAQPVELAGRLLAAGHPAHLWLTHGGHALDLARPDLRAAAAAFLDSVLPAVAGD</sequence>
<reference evidence="4 5" key="1">
    <citation type="submission" date="2018-07" db="EMBL/GenBank/DDBJ databases">
        <authorList>
            <person name="Ye Y."/>
        </authorList>
    </citation>
    <scope>NUCLEOTIDE SEQUENCE [LARGE SCALE GENOMIC DNA]</scope>
    <source>
        <strain evidence="5">H14(2018)</strain>
    </source>
</reference>
<dbReference type="EMBL" id="CP031263">
    <property type="protein sequence ID" value="AXH88671.1"/>
    <property type="molecule type" value="Genomic_DNA"/>
</dbReference>